<dbReference type="InterPro" id="IPR003841">
    <property type="entry name" value="Na/Pi_transpt"/>
</dbReference>
<evidence type="ECO:0000256" key="1">
    <source>
        <dbReference type="ARBA" id="ARBA00004424"/>
    </source>
</evidence>
<keyword evidence="7 9" id="KW-0472">Membrane</keyword>
<reference evidence="10 11" key="1">
    <citation type="journal article" date="2020" name="Nature">
        <title>Six reference-quality genomes reveal evolution of bat adaptations.</title>
        <authorList>
            <person name="Jebb D."/>
            <person name="Huang Z."/>
            <person name="Pippel M."/>
            <person name="Hughes G.M."/>
            <person name="Lavrichenko K."/>
            <person name="Devanna P."/>
            <person name="Winkler S."/>
            <person name="Jermiin L.S."/>
            <person name="Skirmuntt E.C."/>
            <person name="Katzourakis A."/>
            <person name="Burkitt-Gray L."/>
            <person name="Ray D.A."/>
            <person name="Sullivan K.A.M."/>
            <person name="Roscito J.G."/>
            <person name="Kirilenko B.M."/>
            <person name="Davalos L.M."/>
            <person name="Corthals A.P."/>
            <person name="Power M.L."/>
            <person name="Jones G."/>
            <person name="Ransome R.D."/>
            <person name="Dechmann D.K.N."/>
            <person name="Locatelli A.G."/>
            <person name="Puechmaille S.J."/>
            <person name="Fedrigo O."/>
            <person name="Jarvis E.D."/>
            <person name="Hiller M."/>
            <person name="Vernes S.C."/>
            <person name="Myers E.W."/>
            <person name="Teeling E.C."/>
        </authorList>
    </citation>
    <scope>NUCLEOTIDE SEQUENCE [LARGE SCALE GENOMIC DNA]</scope>
    <source>
        <strain evidence="10">MMolMol1</strain>
        <tissue evidence="10">Muscle</tissue>
    </source>
</reference>
<dbReference type="NCBIfam" id="TIGR01013">
    <property type="entry name" value="2a58"/>
    <property type="match status" value="1"/>
</dbReference>
<evidence type="ECO:0000256" key="4">
    <source>
        <dbReference type="ARBA" id="ARBA00022692"/>
    </source>
</evidence>
<dbReference type="PANTHER" id="PTHR10010">
    <property type="entry name" value="SOLUTE CARRIER FAMILY 34 SODIUM PHOSPHATE , MEMBER 2-RELATED"/>
    <property type="match status" value="1"/>
</dbReference>
<evidence type="ECO:0000256" key="5">
    <source>
        <dbReference type="ARBA" id="ARBA00022989"/>
    </source>
</evidence>
<evidence type="ECO:0000256" key="9">
    <source>
        <dbReference type="SAM" id="Phobius"/>
    </source>
</evidence>
<keyword evidence="6" id="KW-0915">Sodium</keyword>
<feature type="transmembrane region" description="Helical" evidence="9">
    <location>
        <begin position="397"/>
        <end position="413"/>
    </location>
</feature>
<comment type="similarity">
    <text evidence="2">Belongs to the SLC34A transporter family.</text>
</comment>
<dbReference type="Pfam" id="PF02690">
    <property type="entry name" value="Na_Pi_cotrans"/>
    <property type="match status" value="2"/>
</dbReference>
<organism evidence="10 11">
    <name type="scientific">Molossus molossus</name>
    <name type="common">Pallas' mastiff bat</name>
    <name type="synonym">Vespertilio molossus</name>
    <dbReference type="NCBI Taxonomy" id="27622"/>
    <lineage>
        <taxon>Eukaryota</taxon>
        <taxon>Metazoa</taxon>
        <taxon>Chordata</taxon>
        <taxon>Craniata</taxon>
        <taxon>Vertebrata</taxon>
        <taxon>Euteleostomi</taxon>
        <taxon>Mammalia</taxon>
        <taxon>Eutheria</taxon>
        <taxon>Laurasiatheria</taxon>
        <taxon>Chiroptera</taxon>
        <taxon>Yangochiroptera</taxon>
        <taxon>Molossidae</taxon>
        <taxon>Molossus</taxon>
    </lineage>
</organism>
<dbReference type="OrthoDB" id="76259at2759"/>
<evidence type="ECO:0000256" key="6">
    <source>
        <dbReference type="ARBA" id="ARBA00023053"/>
    </source>
</evidence>
<feature type="transmembrane region" description="Helical" evidence="9">
    <location>
        <begin position="491"/>
        <end position="510"/>
    </location>
</feature>
<dbReference type="Proteomes" id="UP000550707">
    <property type="component" value="Unassembled WGS sequence"/>
</dbReference>
<comment type="caution">
    <text evidence="10">The sequence shown here is derived from an EMBL/GenBank/DDBJ whole genome shotgun (WGS) entry which is preliminary data.</text>
</comment>
<accession>A0A7J8EGN0</accession>
<evidence type="ECO:0000256" key="2">
    <source>
        <dbReference type="ARBA" id="ARBA00005808"/>
    </source>
</evidence>
<keyword evidence="8" id="KW-0739">Sodium transport</keyword>
<evidence type="ECO:0000313" key="11">
    <source>
        <dbReference type="Proteomes" id="UP000550707"/>
    </source>
</evidence>
<name>A0A7J8EGN0_MOLMO</name>
<dbReference type="GO" id="GO:0031982">
    <property type="term" value="C:vesicle"/>
    <property type="evidence" value="ECO:0007669"/>
    <property type="project" value="TreeGrafter"/>
</dbReference>
<keyword evidence="11" id="KW-1185">Reference proteome</keyword>
<keyword evidence="4 9" id="KW-0812">Transmembrane</keyword>
<feature type="transmembrane region" description="Helical" evidence="9">
    <location>
        <begin position="155"/>
        <end position="176"/>
    </location>
</feature>
<keyword evidence="5 9" id="KW-1133">Transmembrane helix</keyword>
<feature type="transmembrane region" description="Helical" evidence="9">
    <location>
        <begin position="450"/>
        <end position="470"/>
    </location>
</feature>
<sequence>MPNSVTGGQVNPPTLDAVGLVDQSLGNAGTSNSALVLEVGDMDPWALPQLKDTGQSWKELSVAGRVRRVLLGVLKACGLLGSLHLFICSLDILSSAFQLLGSKVAGDIFKDNMVLSNPVAGLVIGVLVTVLVQSSSTSSSIVVSMVASNLLTVRASVPIIMGVNVGTSITSTLVSMAQSGDRGEFRRAFGGSAVHGIFNWLTVLLLLPLESAMGTLEKLSALALAAARLQPGGAAPDILKVLTQPLTHLIVQLDADVIANSATGNATNSSLIKRWCGTRKEPAPGNSSHCGAATSGPCPESNGSATTEQLPCHHLFVGTALTDLAVGFILLAGSLLVLCACLVLVVKLLDSVLRGRIAQAVRTVINADFPFPFGWLSGYLAILVGAGLTFVLQSSSVFTAAIVPLMGVGVISLERAYPLFLGSNIGTTTTALLAALASPSNMLSSALQVALIHFFFNLAGILLWYTVPLLRLPIPLARRFGDLTARYRWVAVAYLLLSFLLLPLATFGLSLAGDTVLAAVGGPLVALVLLVVLINVLQRRRPVWLPRPLRSWAWLPPWLRSLEPWDRLVSRCCPCRACSPPPAATKEAHCYENPEILASQQL</sequence>
<dbReference type="GO" id="GO:0044341">
    <property type="term" value="P:sodium-dependent phosphate transport"/>
    <property type="evidence" value="ECO:0007669"/>
    <property type="project" value="InterPro"/>
</dbReference>
<evidence type="ECO:0000256" key="8">
    <source>
        <dbReference type="ARBA" id="ARBA00023201"/>
    </source>
</evidence>
<dbReference type="GO" id="GO:0005903">
    <property type="term" value="C:brush border"/>
    <property type="evidence" value="ECO:0007669"/>
    <property type="project" value="TreeGrafter"/>
</dbReference>
<evidence type="ECO:0000256" key="3">
    <source>
        <dbReference type="ARBA" id="ARBA00022475"/>
    </source>
</evidence>
<dbReference type="GO" id="GO:0016324">
    <property type="term" value="C:apical plasma membrane"/>
    <property type="evidence" value="ECO:0007669"/>
    <property type="project" value="UniProtKB-SubCell"/>
</dbReference>
<keyword evidence="3" id="KW-1003">Cell membrane</keyword>
<dbReference type="EMBL" id="JACASF010000014">
    <property type="protein sequence ID" value="KAF6434476.1"/>
    <property type="molecule type" value="Genomic_DNA"/>
</dbReference>
<evidence type="ECO:0000313" key="10">
    <source>
        <dbReference type="EMBL" id="KAF6434476.1"/>
    </source>
</evidence>
<dbReference type="InParanoid" id="A0A7J8EGN0"/>
<keyword evidence="8" id="KW-0813">Transport</keyword>
<proteinExistence type="inferred from homology"/>
<dbReference type="NCBIfam" id="NF037997">
    <property type="entry name" value="Na_Pi_symport"/>
    <property type="match status" value="1"/>
</dbReference>
<feature type="transmembrane region" description="Helical" evidence="9">
    <location>
        <begin position="324"/>
        <end position="349"/>
    </location>
</feature>
<dbReference type="AlphaFoldDB" id="A0A7J8EGN0"/>
<dbReference type="GO" id="GO:0005436">
    <property type="term" value="F:sodium:phosphate symporter activity"/>
    <property type="evidence" value="ECO:0007669"/>
    <property type="project" value="InterPro"/>
</dbReference>
<feature type="transmembrane region" description="Helical" evidence="9">
    <location>
        <begin position="516"/>
        <end position="537"/>
    </location>
</feature>
<evidence type="ECO:0000256" key="7">
    <source>
        <dbReference type="ARBA" id="ARBA00023136"/>
    </source>
</evidence>
<feature type="transmembrane region" description="Helical" evidence="9">
    <location>
        <begin position="188"/>
        <end position="209"/>
    </location>
</feature>
<protein>
    <submittedName>
        <fullName evidence="10">Solute carrier family 34 member 3</fullName>
    </submittedName>
</protein>
<feature type="transmembrane region" description="Helical" evidence="9">
    <location>
        <begin position="420"/>
        <end position="438"/>
    </location>
</feature>
<feature type="transmembrane region" description="Helical" evidence="9">
    <location>
        <begin position="114"/>
        <end position="135"/>
    </location>
</feature>
<comment type="subcellular location">
    <subcellularLocation>
        <location evidence="1">Apical cell membrane</location>
        <topology evidence="1">Multi-pass membrane protein</topology>
    </subcellularLocation>
</comment>
<dbReference type="PANTHER" id="PTHR10010:SF35">
    <property type="entry name" value="SODIUM-DEPENDENT PHOSPHATE TRANSPORT PROTEIN 2C"/>
    <property type="match status" value="1"/>
</dbReference>
<gene>
    <name evidence="10" type="ORF">HJG59_016760</name>
</gene>
<keyword evidence="8" id="KW-0406">Ion transport</keyword>
<feature type="transmembrane region" description="Helical" evidence="9">
    <location>
        <begin position="369"/>
        <end position="391"/>
    </location>
</feature>
<dbReference type="GO" id="GO:0030643">
    <property type="term" value="P:intracellular phosphate ion homeostasis"/>
    <property type="evidence" value="ECO:0007669"/>
    <property type="project" value="TreeGrafter"/>
</dbReference>